<organism evidence="1 2">
    <name type="scientific">Aquipseudomonas alcaligenes</name>
    <name type="common">Pseudomonas alcaligenes</name>
    <dbReference type="NCBI Taxonomy" id="43263"/>
    <lineage>
        <taxon>Bacteria</taxon>
        <taxon>Pseudomonadati</taxon>
        <taxon>Pseudomonadota</taxon>
        <taxon>Gammaproteobacteria</taxon>
        <taxon>Pseudomonadales</taxon>
        <taxon>Pseudomonadaceae</taxon>
        <taxon>Aquipseudomonas</taxon>
    </lineage>
</organism>
<name>A0AA42SWI7_AQUAC</name>
<dbReference type="RefSeq" id="WP_278958513.1">
    <property type="nucleotide sequence ID" value="NZ_CALTXO010000025.1"/>
</dbReference>
<proteinExistence type="predicted"/>
<dbReference type="Proteomes" id="UP001158730">
    <property type="component" value="Unassembled WGS sequence"/>
</dbReference>
<comment type="caution">
    <text evidence="1">The sequence shown here is derived from an EMBL/GenBank/DDBJ whole genome shotgun (WGS) entry which is preliminary data.</text>
</comment>
<evidence type="ECO:0000313" key="1">
    <source>
        <dbReference type="EMBL" id="MDH1055292.1"/>
    </source>
</evidence>
<evidence type="ECO:0000313" key="2">
    <source>
        <dbReference type="Proteomes" id="UP001158730"/>
    </source>
</evidence>
<sequence>MAVYKVEKGELVKVGETLESMVRADLAGWDDFDEDLMYKGLGFVRYDDEDGVYVLYRRSEADRAPDELPGVMYVFDVNIDESNVDYILVTSALPDFLSVVKMLEPLVARKLRLDAEFEKEELRRRR</sequence>
<dbReference type="AlphaFoldDB" id="A0AA42SWI7"/>
<protein>
    <submittedName>
        <fullName evidence="1">Uncharacterized protein</fullName>
    </submittedName>
</protein>
<gene>
    <name evidence="1" type="ORF">N5C05_11030</name>
</gene>
<accession>A0AA42SWI7</accession>
<reference evidence="1" key="1">
    <citation type="submission" date="2022-09" db="EMBL/GenBank/DDBJ databases">
        <title>Intensive care unit water sources are persistently colonized with multi-drug resistant bacteria and are the site of extensive horizontal gene transfer of antibiotic resistance genes.</title>
        <authorList>
            <person name="Diorio-Toth L."/>
        </authorList>
    </citation>
    <scope>NUCLEOTIDE SEQUENCE</scope>
    <source>
        <strain evidence="1">GD03990</strain>
    </source>
</reference>
<dbReference type="EMBL" id="JAOBYN010000008">
    <property type="protein sequence ID" value="MDH1055292.1"/>
    <property type="molecule type" value="Genomic_DNA"/>
</dbReference>